<keyword evidence="1" id="KW-0472">Membrane</keyword>
<organism evidence="2 3">
    <name type="scientific">Ligilactobacillus animalis</name>
    <dbReference type="NCBI Taxonomy" id="1605"/>
    <lineage>
        <taxon>Bacteria</taxon>
        <taxon>Bacillati</taxon>
        <taxon>Bacillota</taxon>
        <taxon>Bacilli</taxon>
        <taxon>Lactobacillales</taxon>
        <taxon>Lactobacillaceae</taxon>
        <taxon>Ligilactobacillus</taxon>
    </lineage>
</organism>
<proteinExistence type="predicted"/>
<feature type="transmembrane region" description="Helical" evidence="1">
    <location>
        <begin position="221"/>
        <end position="242"/>
    </location>
</feature>
<feature type="transmembrane region" description="Helical" evidence="1">
    <location>
        <begin position="541"/>
        <end position="561"/>
    </location>
</feature>
<dbReference type="EMBL" id="CP123751">
    <property type="protein sequence ID" value="WHQ80259.1"/>
    <property type="molecule type" value="Genomic_DNA"/>
</dbReference>
<feature type="transmembrane region" description="Helical" evidence="1">
    <location>
        <begin position="308"/>
        <end position="327"/>
    </location>
</feature>
<protein>
    <recommendedName>
        <fullName evidence="4">Membrane protein 6-pyruvoyl-tetrahydropterin synthase-related domain-containing protein</fullName>
    </recommendedName>
</protein>
<dbReference type="PROSITE" id="PS51257">
    <property type="entry name" value="PROKAR_LIPOPROTEIN"/>
    <property type="match status" value="1"/>
</dbReference>
<reference evidence="2" key="1">
    <citation type="submission" date="2023-04" db="EMBL/GenBank/DDBJ databases">
        <title>Four porcine-derived lactic acid bacteria strains analyses and their evaluation as potential probiotics based on genomics.</title>
        <authorList>
            <person name="Niu D."/>
        </authorList>
    </citation>
    <scope>NUCLEOTIDE SEQUENCE</scope>
    <source>
        <strain evidence="2">ZSB1</strain>
    </source>
</reference>
<evidence type="ECO:0008006" key="4">
    <source>
        <dbReference type="Google" id="ProtNLM"/>
    </source>
</evidence>
<feature type="transmembrane region" description="Helical" evidence="1">
    <location>
        <begin position="151"/>
        <end position="168"/>
    </location>
</feature>
<sequence length="565" mass="63947">MRAKINIPVRYIVMLTICILLSCYGYFEWSNNYFATGFDSYFHLQRIYEVREAFLHNRIPGWLNFVTFHHLGQAISGMYPDISLWPLIYITDGFDPIHQVLVLRILLMLLTFFISYLSLAHRFNKDNSALIAACYTLSGLVLRSFYLELQWGTALTMAFLFPIIFNYMDLVKTEKLDIKLVLKTSLLGWVVLNSHLMSIFVLYLTLMVFWCATVFVKRNYISLANIVLSGSLLFITSLPVLYRYYILSKAKIAPPFSEGKVAADSVMQMITNASIDARATFTTIALLAMAIVVGNIDRSKVQKLFPYIYLELFIVVMGTGIAPWGLLESLPFFKNFQNAGWRFMIFASAIPLILVLINFSDKAAKKISVILLLLTVISAVSIVTGYIKNSKNWDELSNKTDRIVNADEWTKVTSTGINSDKIVRNIVPDYAPSEIRTVNDEGGVLAEDIQKKIINNTVENNGKSVTSKLSYAPNEVVYSMQNVSAGKLVLPVWGYSTLKYNITENGKKVDYSVNKDGWLMLKVKDTSKAVVRVQYSYPKTYVCLLLLSVICLGCSLVALLFKNIR</sequence>
<keyword evidence="1" id="KW-1133">Transmembrane helix</keyword>
<dbReference type="RefSeq" id="WP_283534732.1">
    <property type="nucleotide sequence ID" value="NZ_CP123751.1"/>
</dbReference>
<evidence type="ECO:0000313" key="3">
    <source>
        <dbReference type="Proteomes" id="UP001238155"/>
    </source>
</evidence>
<feature type="transmembrane region" description="Helical" evidence="1">
    <location>
        <begin position="369"/>
        <end position="387"/>
    </location>
</feature>
<evidence type="ECO:0000256" key="1">
    <source>
        <dbReference type="SAM" id="Phobius"/>
    </source>
</evidence>
<accession>A0AAJ6FN32</accession>
<feature type="transmembrane region" description="Helical" evidence="1">
    <location>
        <begin position="129"/>
        <end position="145"/>
    </location>
</feature>
<dbReference type="AlphaFoldDB" id="A0AAJ6FN32"/>
<evidence type="ECO:0000313" key="2">
    <source>
        <dbReference type="EMBL" id="WHQ80259.1"/>
    </source>
</evidence>
<feature type="transmembrane region" description="Helical" evidence="1">
    <location>
        <begin position="189"/>
        <end position="215"/>
    </location>
</feature>
<dbReference type="Proteomes" id="UP001238155">
    <property type="component" value="Chromosome"/>
</dbReference>
<feature type="transmembrane region" description="Helical" evidence="1">
    <location>
        <begin position="97"/>
        <end position="117"/>
    </location>
</feature>
<name>A0AAJ6FN32_9LACO</name>
<feature type="transmembrane region" description="Helical" evidence="1">
    <location>
        <begin position="7"/>
        <end position="27"/>
    </location>
</feature>
<keyword evidence="1" id="KW-0812">Transmembrane</keyword>
<feature type="transmembrane region" description="Helical" evidence="1">
    <location>
        <begin position="339"/>
        <end position="357"/>
    </location>
</feature>
<gene>
    <name evidence="2" type="ORF">QFF56_00525</name>
</gene>